<proteinExistence type="predicted"/>
<dbReference type="CDD" id="cd14014">
    <property type="entry name" value="STKc_PknB_like"/>
    <property type="match status" value="1"/>
</dbReference>
<accession>D0LG62</accession>
<dbReference type="STRING" id="502025.Hoch_5606"/>
<dbReference type="InterPro" id="IPR000719">
    <property type="entry name" value="Prot_kinase_dom"/>
</dbReference>
<dbReference type="PROSITE" id="PS50011">
    <property type="entry name" value="PROTEIN_KINASE_DOM"/>
    <property type="match status" value="1"/>
</dbReference>
<keyword evidence="2" id="KW-0547">Nucleotide-binding</keyword>
<evidence type="ECO:0000313" key="8">
    <source>
        <dbReference type="Proteomes" id="UP000001880"/>
    </source>
</evidence>
<dbReference type="SUPFAM" id="SSF56112">
    <property type="entry name" value="Protein kinase-like (PK-like)"/>
    <property type="match status" value="1"/>
</dbReference>
<evidence type="ECO:0000256" key="1">
    <source>
        <dbReference type="ARBA" id="ARBA00022679"/>
    </source>
</evidence>
<dbReference type="GO" id="GO:0004674">
    <property type="term" value="F:protein serine/threonine kinase activity"/>
    <property type="evidence" value="ECO:0007669"/>
    <property type="project" value="UniProtKB-KW"/>
</dbReference>
<dbReference type="HOGENOM" id="CLU_564714_0_0_7"/>
<evidence type="ECO:0000256" key="4">
    <source>
        <dbReference type="ARBA" id="ARBA00022840"/>
    </source>
</evidence>
<dbReference type="RefSeq" id="WP_012830679.1">
    <property type="nucleotide sequence ID" value="NC_013440.1"/>
</dbReference>
<evidence type="ECO:0000313" key="7">
    <source>
        <dbReference type="EMBL" id="ACY18087.1"/>
    </source>
</evidence>
<dbReference type="Pfam" id="PF00069">
    <property type="entry name" value="Pkinase"/>
    <property type="match status" value="1"/>
</dbReference>
<dbReference type="OrthoDB" id="9801841at2"/>
<name>D0LG62_HALO1</name>
<dbReference type="eggNOG" id="COG0515">
    <property type="taxonomic scope" value="Bacteria"/>
</dbReference>
<dbReference type="EMBL" id="CP001804">
    <property type="protein sequence ID" value="ACY18087.1"/>
    <property type="molecule type" value="Genomic_DNA"/>
</dbReference>
<evidence type="ECO:0000256" key="2">
    <source>
        <dbReference type="ARBA" id="ARBA00022741"/>
    </source>
</evidence>
<dbReference type="AlphaFoldDB" id="D0LG62"/>
<protein>
    <submittedName>
        <fullName evidence="7">Serine/threonine protein kinase</fullName>
    </submittedName>
</protein>
<dbReference type="Gene3D" id="3.30.200.20">
    <property type="entry name" value="Phosphorylase Kinase, domain 1"/>
    <property type="match status" value="1"/>
</dbReference>
<keyword evidence="7" id="KW-0723">Serine/threonine-protein kinase</keyword>
<dbReference type="KEGG" id="hoh:Hoch_5606"/>
<dbReference type="InterPro" id="IPR008271">
    <property type="entry name" value="Ser/Thr_kinase_AS"/>
</dbReference>
<dbReference type="InterPro" id="IPR011009">
    <property type="entry name" value="Kinase-like_dom_sf"/>
</dbReference>
<dbReference type="Proteomes" id="UP000001880">
    <property type="component" value="Chromosome"/>
</dbReference>
<evidence type="ECO:0000256" key="3">
    <source>
        <dbReference type="ARBA" id="ARBA00022777"/>
    </source>
</evidence>
<sequence>MRPGTIIASRFEVVSRVRKGGEGQVFFGRDRETDSPVAIKLLHEDALASSRFDREVELLTGFTHPGVVEYIAHGGLGQRRYLIMEWVEGRTLSQILARGLTLAESVAVGQRIAEALGAIHARGIVHRDIKPSNIMFLDSSLSRVKLLDFGIARQVGPSSMTRTGVVVGTPGFMSPEQARGDWDVDARADVFSLGCVLYTSLCGKPPFSASRMLANLTAILFLNPVPLHVECPAAPAALDALLDEMLAKSPAARPADATQVAAALAAMSEAGPLPDTPRRAVSRSRGSATPTPTPVPAILDTATATTMTHAVSTRQQTGGERASLFILASLDEERSAAAQGSEPLSRDPVWNQRLSEMCEVVTAHGGASSILADGTFVAVFASCGDAVTLSRAAACASALRGVIPQAPMVMGSGSGVEEVAALERLVDTLVEESLRRIVATARAARGDSAFIRLGDGMSDILSKDFEVKRDDIAYYLVPESRVA</sequence>
<keyword evidence="4" id="KW-0067">ATP-binding</keyword>
<gene>
    <name evidence="7" type="ordered locus">Hoch_5606</name>
</gene>
<keyword evidence="1" id="KW-0808">Transferase</keyword>
<feature type="domain" description="Protein kinase" evidence="6">
    <location>
        <begin position="11"/>
        <end position="267"/>
    </location>
</feature>
<dbReference type="GO" id="GO:0005524">
    <property type="term" value="F:ATP binding"/>
    <property type="evidence" value="ECO:0007669"/>
    <property type="project" value="UniProtKB-KW"/>
</dbReference>
<evidence type="ECO:0000256" key="5">
    <source>
        <dbReference type="SAM" id="MobiDB-lite"/>
    </source>
</evidence>
<keyword evidence="8" id="KW-1185">Reference proteome</keyword>
<dbReference type="Gene3D" id="1.10.510.10">
    <property type="entry name" value="Transferase(Phosphotransferase) domain 1"/>
    <property type="match status" value="1"/>
</dbReference>
<reference evidence="7 8" key="1">
    <citation type="journal article" date="2010" name="Stand. Genomic Sci.">
        <title>Complete genome sequence of Haliangium ochraceum type strain (SMP-2).</title>
        <authorList>
            <consortium name="US DOE Joint Genome Institute (JGI-PGF)"/>
            <person name="Ivanova N."/>
            <person name="Daum C."/>
            <person name="Lang E."/>
            <person name="Abt B."/>
            <person name="Kopitz M."/>
            <person name="Saunders E."/>
            <person name="Lapidus A."/>
            <person name="Lucas S."/>
            <person name="Glavina Del Rio T."/>
            <person name="Nolan M."/>
            <person name="Tice H."/>
            <person name="Copeland A."/>
            <person name="Cheng J.F."/>
            <person name="Chen F."/>
            <person name="Bruce D."/>
            <person name="Goodwin L."/>
            <person name="Pitluck S."/>
            <person name="Mavromatis K."/>
            <person name="Pati A."/>
            <person name="Mikhailova N."/>
            <person name="Chen A."/>
            <person name="Palaniappan K."/>
            <person name="Land M."/>
            <person name="Hauser L."/>
            <person name="Chang Y.J."/>
            <person name="Jeffries C.D."/>
            <person name="Detter J.C."/>
            <person name="Brettin T."/>
            <person name="Rohde M."/>
            <person name="Goker M."/>
            <person name="Bristow J."/>
            <person name="Markowitz V."/>
            <person name="Eisen J.A."/>
            <person name="Hugenholtz P."/>
            <person name="Kyrpides N.C."/>
            <person name="Klenk H.P."/>
        </authorList>
    </citation>
    <scope>NUCLEOTIDE SEQUENCE [LARGE SCALE GENOMIC DNA]</scope>
    <source>
        <strain evidence="8">DSM 14365 / CIP 107738 / JCM 11303 / AJ 13395 / SMP-2</strain>
    </source>
</reference>
<feature type="region of interest" description="Disordered" evidence="5">
    <location>
        <begin position="268"/>
        <end position="297"/>
    </location>
</feature>
<dbReference type="PANTHER" id="PTHR43289:SF6">
    <property type="entry name" value="SERINE_THREONINE-PROTEIN KINASE NEKL-3"/>
    <property type="match status" value="1"/>
</dbReference>
<dbReference type="SMART" id="SM00220">
    <property type="entry name" value="S_TKc"/>
    <property type="match status" value="1"/>
</dbReference>
<dbReference type="PROSITE" id="PS00108">
    <property type="entry name" value="PROTEIN_KINASE_ST"/>
    <property type="match status" value="1"/>
</dbReference>
<dbReference type="PANTHER" id="PTHR43289">
    <property type="entry name" value="MITOGEN-ACTIVATED PROTEIN KINASE KINASE KINASE 20-RELATED"/>
    <property type="match status" value="1"/>
</dbReference>
<keyword evidence="3 7" id="KW-0418">Kinase</keyword>
<organism evidence="7 8">
    <name type="scientific">Haliangium ochraceum (strain DSM 14365 / JCM 11303 / SMP-2)</name>
    <dbReference type="NCBI Taxonomy" id="502025"/>
    <lineage>
        <taxon>Bacteria</taxon>
        <taxon>Pseudomonadati</taxon>
        <taxon>Myxococcota</taxon>
        <taxon>Polyangia</taxon>
        <taxon>Haliangiales</taxon>
        <taxon>Kofleriaceae</taxon>
        <taxon>Haliangium</taxon>
    </lineage>
</organism>
<evidence type="ECO:0000259" key="6">
    <source>
        <dbReference type="PROSITE" id="PS50011"/>
    </source>
</evidence>